<organism evidence="2 3">
    <name type="scientific">Dimorphilus gyrociliatus</name>
    <dbReference type="NCBI Taxonomy" id="2664684"/>
    <lineage>
        <taxon>Eukaryota</taxon>
        <taxon>Metazoa</taxon>
        <taxon>Spiralia</taxon>
        <taxon>Lophotrochozoa</taxon>
        <taxon>Annelida</taxon>
        <taxon>Polychaeta</taxon>
        <taxon>Polychaeta incertae sedis</taxon>
        <taxon>Dinophilidae</taxon>
        <taxon>Dimorphilus</taxon>
    </lineage>
</organism>
<keyword evidence="3" id="KW-1185">Reference proteome</keyword>
<dbReference type="GO" id="GO:0016020">
    <property type="term" value="C:membrane"/>
    <property type="evidence" value="ECO:0007669"/>
    <property type="project" value="TreeGrafter"/>
</dbReference>
<dbReference type="SUPFAM" id="SSF46938">
    <property type="entry name" value="CRAL/TRIO N-terminal domain"/>
    <property type="match status" value="1"/>
</dbReference>
<dbReference type="OrthoDB" id="75724at2759"/>
<sequence>MSLIDIDKEEYICSLDEKSIEKARKELNENPKDRLSSLTTFRKWIEEQKYLRCDTSAHFLLPFLRTAKFSQLKARSMLEGYLTVLSKHPERFGNIDVKDERFMNTLNQGDILPLPRYDKHGRKVVLHIVRNLNTKGEVSSVDLLRKWWAQALLLRFDERVQVNGIAILLDCSGYNLKHFEVLSLEERKQMQALWQGNMPTRFKQFIMYNIGGMFKVIFQMVKPFISKKFQQRTKVVNSLEEIYKEIPLENLPEEYLPDDYVGKGAGKLADLMEDHKLDLLKNRDRILHATDPSKYFYDINMKDKSVIQQSYRKISTE</sequence>
<dbReference type="AlphaFoldDB" id="A0A7I8VN00"/>
<dbReference type="PROSITE" id="PS50191">
    <property type="entry name" value="CRAL_TRIO"/>
    <property type="match status" value="1"/>
</dbReference>
<proteinExistence type="predicted"/>
<dbReference type="InterPro" id="IPR036865">
    <property type="entry name" value="CRAL-TRIO_dom_sf"/>
</dbReference>
<dbReference type="CDD" id="cd00170">
    <property type="entry name" value="SEC14"/>
    <property type="match status" value="1"/>
</dbReference>
<evidence type="ECO:0000313" key="3">
    <source>
        <dbReference type="Proteomes" id="UP000549394"/>
    </source>
</evidence>
<dbReference type="PANTHER" id="PTHR10174:SF130">
    <property type="entry name" value="ALPHA-TOCOPHEROL TRANSFER PROTEIN-LIKE"/>
    <property type="match status" value="1"/>
</dbReference>
<dbReference type="Pfam" id="PF00650">
    <property type="entry name" value="CRAL_TRIO"/>
    <property type="match status" value="1"/>
</dbReference>
<dbReference type="GO" id="GO:1902936">
    <property type="term" value="F:phosphatidylinositol bisphosphate binding"/>
    <property type="evidence" value="ECO:0007669"/>
    <property type="project" value="TreeGrafter"/>
</dbReference>
<comment type="caution">
    <text evidence="2">The sequence shown here is derived from an EMBL/GenBank/DDBJ whole genome shotgun (WGS) entry which is preliminary data.</text>
</comment>
<dbReference type="Gene3D" id="3.40.525.10">
    <property type="entry name" value="CRAL-TRIO lipid binding domain"/>
    <property type="match status" value="1"/>
</dbReference>
<dbReference type="EMBL" id="CAJFCJ010000007">
    <property type="protein sequence ID" value="CAD5116855.1"/>
    <property type="molecule type" value="Genomic_DNA"/>
</dbReference>
<dbReference type="InterPro" id="IPR036273">
    <property type="entry name" value="CRAL/TRIO_N_dom_sf"/>
</dbReference>
<reference evidence="2 3" key="1">
    <citation type="submission" date="2020-08" db="EMBL/GenBank/DDBJ databases">
        <authorList>
            <person name="Hejnol A."/>
        </authorList>
    </citation>
    <scope>NUCLEOTIDE SEQUENCE [LARGE SCALE GENOMIC DNA]</scope>
</reference>
<dbReference type="Gene3D" id="1.10.8.20">
    <property type="entry name" value="N-terminal domain of phosphatidylinositol transfer protein sec14p"/>
    <property type="match status" value="1"/>
</dbReference>
<dbReference type="SUPFAM" id="SSF52087">
    <property type="entry name" value="CRAL/TRIO domain"/>
    <property type="match status" value="1"/>
</dbReference>
<accession>A0A7I8VN00</accession>
<dbReference type="Proteomes" id="UP000549394">
    <property type="component" value="Unassembled WGS sequence"/>
</dbReference>
<protein>
    <recommendedName>
        <fullName evidence="1">CRAL-TRIO domain-containing protein</fullName>
    </recommendedName>
</protein>
<name>A0A7I8VN00_9ANNE</name>
<dbReference type="PRINTS" id="PR00180">
    <property type="entry name" value="CRETINALDHBP"/>
</dbReference>
<feature type="domain" description="CRAL-TRIO" evidence="1">
    <location>
        <begin position="99"/>
        <end position="268"/>
    </location>
</feature>
<dbReference type="PANTHER" id="PTHR10174">
    <property type="entry name" value="ALPHA-TOCOPHEROL TRANSFER PROTEIN-RELATED"/>
    <property type="match status" value="1"/>
</dbReference>
<dbReference type="SMART" id="SM00516">
    <property type="entry name" value="SEC14"/>
    <property type="match status" value="1"/>
</dbReference>
<evidence type="ECO:0000313" key="2">
    <source>
        <dbReference type="EMBL" id="CAD5116855.1"/>
    </source>
</evidence>
<evidence type="ECO:0000259" key="1">
    <source>
        <dbReference type="PROSITE" id="PS50191"/>
    </source>
</evidence>
<gene>
    <name evidence="2" type="ORF">DGYR_LOCUS5441</name>
</gene>
<dbReference type="InterPro" id="IPR001251">
    <property type="entry name" value="CRAL-TRIO_dom"/>
</dbReference>